<evidence type="ECO:0000256" key="1">
    <source>
        <dbReference type="SAM" id="SignalP"/>
    </source>
</evidence>
<dbReference type="EMBL" id="BMKK01000003">
    <property type="protein sequence ID" value="GGD54287.1"/>
    <property type="molecule type" value="Genomic_DNA"/>
</dbReference>
<evidence type="ECO:0000313" key="3">
    <source>
        <dbReference type="EMBL" id="GGD54287.1"/>
    </source>
</evidence>
<feature type="signal peptide" evidence="1">
    <location>
        <begin position="1"/>
        <end position="18"/>
    </location>
</feature>
<feature type="domain" description="Outer membrane protein beta-barrel" evidence="2">
    <location>
        <begin position="17"/>
        <end position="174"/>
    </location>
</feature>
<dbReference type="Pfam" id="PF13568">
    <property type="entry name" value="OMP_b-brl_2"/>
    <property type="match status" value="1"/>
</dbReference>
<keyword evidence="4" id="KW-1185">Reference proteome</keyword>
<dbReference type="AlphaFoldDB" id="A0A916YNZ4"/>
<keyword evidence="1" id="KW-0732">Signal</keyword>
<dbReference type="InterPro" id="IPR025665">
    <property type="entry name" value="Beta-barrel_OMP_2"/>
</dbReference>
<sequence>MKKALTTILVFVSILSFAQVRPATQYGFKLGISDSKTAIINNRTNITPKLKNNINAGVFYRWNLKKISIQPEAYFQAKGGSFKATTNFAETGNTILRNDYQYLTGSLVLGYEVAKNIHLVVGPEYGYALNAGTKRGPYAQTDFSIAGGVRIDMLDAAHLFSLNIRYVHGLTNTTNKTYTLEDKSVIPLNFQNRTLQVSASFNFSDYYRWAKKDKTKKKK</sequence>
<reference evidence="3" key="2">
    <citation type="submission" date="2020-09" db="EMBL/GenBank/DDBJ databases">
        <authorList>
            <person name="Sun Q."/>
            <person name="Zhou Y."/>
        </authorList>
    </citation>
    <scope>NUCLEOTIDE SEQUENCE</scope>
    <source>
        <strain evidence="3">CGMCC 1.15958</strain>
    </source>
</reference>
<accession>A0A916YNZ4</accession>
<dbReference type="RefSeq" id="WP_188765736.1">
    <property type="nucleotide sequence ID" value="NZ_BMKK01000003.1"/>
</dbReference>
<feature type="chain" id="PRO_5037725123" description="Outer membrane protein beta-barrel domain-containing protein" evidence="1">
    <location>
        <begin position="19"/>
        <end position="219"/>
    </location>
</feature>
<comment type="caution">
    <text evidence="3">The sequence shown here is derived from an EMBL/GenBank/DDBJ whole genome shotgun (WGS) entry which is preliminary data.</text>
</comment>
<dbReference type="Proteomes" id="UP000609064">
    <property type="component" value="Unassembled WGS sequence"/>
</dbReference>
<evidence type="ECO:0000313" key="4">
    <source>
        <dbReference type="Proteomes" id="UP000609064"/>
    </source>
</evidence>
<gene>
    <name evidence="3" type="ORF">GCM10011514_18050</name>
</gene>
<evidence type="ECO:0000259" key="2">
    <source>
        <dbReference type="Pfam" id="PF13568"/>
    </source>
</evidence>
<name>A0A916YNZ4_9BACT</name>
<organism evidence="3 4">
    <name type="scientific">Emticicia aquatilis</name>
    <dbReference type="NCBI Taxonomy" id="1537369"/>
    <lineage>
        <taxon>Bacteria</taxon>
        <taxon>Pseudomonadati</taxon>
        <taxon>Bacteroidota</taxon>
        <taxon>Cytophagia</taxon>
        <taxon>Cytophagales</taxon>
        <taxon>Leadbetterellaceae</taxon>
        <taxon>Emticicia</taxon>
    </lineage>
</organism>
<protein>
    <recommendedName>
        <fullName evidence="2">Outer membrane protein beta-barrel domain-containing protein</fullName>
    </recommendedName>
</protein>
<proteinExistence type="predicted"/>
<reference evidence="3" key="1">
    <citation type="journal article" date="2014" name="Int. J. Syst. Evol. Microbiol.">
        <title>Complete genome sequence of Corynebacterium casei LMG S-19264T (=DSM 44701T), isolated from a smear-ripened cheese.</title>
        <authorList>
            <consortium name="US DOE Joint Genome Institute (JGI-PGF)"/>
            <person name="Walter F."/>
            <person name="Albersmeier A."/>
            <person name="Kalinowski J."/>
            <person name="Ruckert C."/>
        </authorList>
    </citation>
    <scope>NUCLEOTIDE SEQUENCE</scope>
    <source>
        <strain evidence="3">CGMCC 1.15958</strain>
    </source>
</reference>